<dbReference type="PRINTS" id="PR00410">
    <property type="entry name" value="PHEHYDRXLASE"/>
</dbReference>
<feature type="domain" description="FAD-binding FR-type" evidence="14">
    <location>
        <begin position="220"/>
        <end position="320"/>
    </location>
</feature>
<dbReference type="Pfam" id="PF01794">
    <property type="entry name" value="Ferric_reduct"/>
    <property type="match status" value="1"/>
</dbReference>
<dbReference type="InterPro" id="IPR017938">
    <property type="entry name" value="Riboflavin_synthase-like_b-brl"/>
</dbReference>
<dbReference type="InterPro" id="IPR001433">
    <property type="entry name" value="OxRdtase_FAD/NAD-bd"/>
</dbReference>
<evidence type="ECO:0000256" key="5">
    <source>
        <dbReference type="ARBA" id="ARBA00022714"/>
    </source>
</evidence>
<dbReference type="Gene3D" id="2.40.30.10">
    <property type="entry name" value="Translation factors"/>
    <property type="match status" value="1"/>
</dbReference>
<feature type="transmembrane region" description="Helical" evidence="13">
    <location>
        <begin position="132"/>
        <end position="152"/>
    </location>
</feature>
<evidence type="ECO:0000256" key="3">
    <source>
        <dbReference type="ARBA" id="ARBA00022630"/>
    </source>
</evidence>
<evidence type="ECO:0000256" key="6">
    <source>
        <dbReference type="ARBA" id="ARBA00022723"/>
    </source>
</evidence>
<dbReference type="InterPro" id="IPR013130">
    <property type="entry name" value="Fe3_Rdtase_TM_dom"/>
</dbReference>
<reference evidence="15 16" key="1">
    <citation type="submission" date="2021-01" db="EMBL/GenBank/DDBJ databases">
        <title>Whole genome shotgun sequence of Actinoplanes palleronii NBRC 14916.</title>
        <authorList>
            <person name="Komaki H."/>
            <person name="Tamura T."/>
        </authorList>
    </citation>
    <scope>NUCLEOTIDE SEQUENCE [LARGE SCALE GENOMIC DNA]</scope>
    <source>
        <strain evidence="15 16">NBRC 14916</strain>
    </source>
</reference>
<evidence type="ECO:0000313" key="16">
    <source>
        <dbReference type="Proteomes" id="UP000624709"/>
    </source>
</evidence>
<comment type="cofactor">
    <cofactor evidence="1">
        <name>FAD</name>
        <dbReference type="ChEBI" id="CHEBI:57692"/>
    </cofactor>
</comment>
<keyword evidence="8 13" id="KW-1133">Transmembrane helix</keyword>
<dbReference type="CDD" id="cd06198">
    <property type="entry name" value="FNR_like_3"/>
    <property type="match status" value="1"/>
</dbReference>
<feature type="transmembrane region" description="Helical" evidence="13">
    <location>
        <begin position="91"/>
        <end position="112"/>
    </location>
</feature>
<keyword evidence="10" id="KW-0408">Iron</keyword>
<dbReference type="InterPro" id="IPR050415">
    <property type="entry name" value="MRET"/>
</dbReference>
<dbReference type="InterPro" id="IPR017927">
    <property type="entry name" value="FAD-bd_FR_type"/>
</dbReference>
<keyword evidence="3" id="KW-0285">Flavoprotein</keyword>
<keyword evidence="6" id="KW-0479">Metal-binding</keyword>
<evidence type="ECO:0000256" key="11">
    <source>
        <dbReference type="ARBA" id="ARBA00023014"/>
    </source>
</evidence>
<keyword evidence="5" id="KW-0001">2Fe-2S</keyword>
<keyword evidence="16" id="KW-1185">Reference proteome</keyword>
<name>A0ABQ4B0V4_9ACTN</name>
<feature type="transmembrane region" description="Helical" evidence="13">
    <location>
        <begin position="21"/>
        <end position="44"/>
    </location>
</feature>
<dbReference type="PROSITE" id="PS51384">
    <property type="entry name" value="FAD_FR"/>
    <property type="match status" value="1"/>
</dbReference>
<comment type="subcellular location">
    <subcellularLocation>
        <location evidence="2">Membrane</location>
        <topology evidence="2">Multi-pass membrane protein</topology>
    </subcellularLocation>
</comment>
<dbReference type="PANTHER" id="PTHR47354:SF8">
    <property type="entry name" value="1,2-PHENYLACETYL-COA EPOXIDASE, SUBUNIT E"/>
    <property type="match status" value="1"/>
</dbReference>
<dbReference type="EMBL" id="BOMS01000001">
    <property type="protein sequence ID" value="GIE63895.1"/>
    <property type="molecule type" value="Genomic_DNA"/>
</dbReference>
<dbReference type="Proteomes" id="UP000624709">
    <property type="component" value="Unassembled WGS sequence"/>
</dbReference>
<protein>
    <submittedName>
        <fullName evidence="15">Oxidoreductase</fullName>
    </submittedName>
</protein>
<dbReference type="RefSeq" id="WP_203823233.1">
    <property type="nucleotide sequence ID" value="NZ_BAAATY010000009.1"/>
</dbReference>
<feature type="transmembrane region" description="Helical" evidence="13">
    <location>
        <begin position="50"/>
        <end position="70"/>
    </location>
</feature>
<evidence type="ECO:0000256" key="2">
    <source>
        <dbReference type="ARBA" id="ARBA00004141"/>
    </source>
</evidence>
<keyword evidence="12 13" id="KW-0472">Membrane</keyword>
<evidence type="ECO:0000256" key="12">
    <source>
        <dbReference type="ARBA" id="ARBA00023136"/>
    </source>
</evidence>
<accession>A0ABQ4B0V4</accession>
<evidence type="ECO:0000313" key="15">
    <source>
        <dbReference type="EMBL" id="GIE63895.1"/>
    </source>
</evidence>
<organism evidence="15 16">
    <name type="scientific">Actinoplanes palleronii</name>
    <dbReference type="NCBI Taxonomy" id="113570"/>
    <lineage>
        <taxon>Bacteria</taxon>
        <taxon>Bacillati</taxon>
        <taxon>Actinomycetota</taxon>
        <taxon>Actinomycetes</taxon>
        <taxon>Micromonosporales</taxon>
        <taxon>Micromonosporaceae</taxon>
        <taxon>Actinoplanes</taxon>
    </lineage>
</organism>
<keyword evidence="11" id="KW-0411">Iron-sulfur</keyword>
<gene>
    <name evidence="15" type="ORF">Apa02nite_000030</name>
</gene>
<keyword evidence="9" id="KW-0560">Oxidoreductase</keyword>
<feature type="transmembrane region" description="Helical" evidence="13">
    <location>
        <begin position="164"/>
        <end position="182"/>
    </location>
</feature>
<dbReference type="SUPFAM" id="SSF63380">
    <property type="entry name" value="Riboflavin synthase domain-like"/>
    <property type="match status" value="1"/>
</dbReference>
<sequence length="447" mass="48730">MTAVTQPRVLTVRRSLRVARVGTVAFLVLNLAAVQVMFAAAGPAKNLPGTIGRLLGLYLALAMALQLLLVARLPIVDRAYGMDRLTGWHRWTGMAIFWLALAHPAFVLLGFARLDGTSFLATMVSLAKQPPVLLGMIAAGLILVIVVLSVRVARRRLSYETWHAIHLLLYVVVALGVLHQVYEGTAFRVNLLTQVYWWGLWAFALGALLTGRLIVPLLRNARHQLRVGAVVSESDDTVSVHIVGRDLDRLPARAGQFFLWRFPGHHKWWRANPFSLSAAPNGRTLRLTAKGVGATSAGLRDLPIGAKVYAEGPYGAFTAAHRTRGATVLIGGGIGVTPIRALLEDPELTGHVVVLYRVRSAQDAVLLGELRNLADVRRARLHVLAGRSAAGYQPFEPEQLLALVPDITARDVYVCGPDALTTAVLNSLRRLRVPGRQVHAERFRLAG</sequence>
<evidence type="ECO:0000256" key="1">
    <source>
        <dbReference type="ARBA" id="ARBA00001974"/>
    </source>
</evidence>
<evidence type="ECO:0000256" key="10">
    <source>
        <dbReference type="ARBA" id="ARBA00023004"/>
    </source>
</evidence>
<dbReference type="Pfam" id="PF00175">
    <property type="entry name" value="NAD_binding_1"/>
    <property type="match status" value="1"/>
</dbReference>
<evidence type="ECO:0000256" key="8">
    <source>
        <dbReference type="ARBA" id="ARBA00022989"/>
    </source>
</evidence>
<comment type="caution">
    <text evidence="15">The sequence shown here is derived from an EMBL/GenBank/DDBJ whole genome shotgun (WGS) entry which is preliminary data.</text>
</comment>
<keyword evidence="7" id="KW-0274">FAD</keyword>
<dbReference type="SUPFAM" id="SSF52343">
    <property type="entry name" value="Ferredoxin reductase-like, C-terminal NADP-linked domain"/>
    <property type="match status" value="1"/>
</dbReference>
<evidence type="ECO:0000259" key="14">
    <source>
        <dbReference type="PROSITE" id="PS51384"/>
    </source>
</evidence>
<dbReference type="Gene3D" id="3.40.50.80">
    <property type="entry name" value="Nucleotide-binding domain of ferredoxin-NADP reductase (FNR) module"/>
    <property type="match status" value="1"/>
</dbReference>
<evidence type="ECO:0000256" key="7">
    <source>
        <dbReference type="ARBA" id="ARBA00022827"/>
    </source>
</evidence>
<dbReference type="PANTHER" id="PTHR47354">
    <property type="entry name" value="NADH OXIDOREDUCTASE HCR"/>
    <property type="match status" value="1"/>
</dbReference>
<keyword evidence="4 13" id="KW-0812">Transmembrane</keyword>
<evidence type="ECO:0000256" key="13">
    <source>
        <dbReference type="SAM" id="Phobius"/>
    </source>
</evidence>
<feature type="transmembrane region" description="Helical" evidence="13">
    <location>
        <begin position="194"/>
        <end position="215"/>
    </location>
</feature>
<evidence type="ECO:0000256" key="9">
    <source>
        <dbReference type="ARBA" id="ARBA00023002"/>
    </source>
</evidence>
<evidence type="ECO:0000256" key="4">
    <source>
        <dbReference type="ARBA" id="ARBA00022692"/>
    </source>
</evidence>
<dbReference type="InterPro" id="IPR039261">
    <property type="entry name" value="FNR_nucleotide-bd"/>
</dbReference>
<proteinExistence type="predicted"/>